<dbReference type="SUPFAM" id="SSF88723">
    <property type="entry name" value="PIN domain-like"/>
    <property type="match status" value="1"/>
</dbReference>
<dbReference type="SMART" id="SM00484">
    <property type="entry name" value="XPGI"/>
    <property type="match status" value="1"/>
</dbReference>
<sequence length="322" mass="37489">MGVQFGDLIPKREIKLKDLKGKTLAIDGMNALYQFLSGIRLRDGSPLRNSKGEITSTYNGLFYKNIYMLEEGITPVWVFDGEPPKLKYKVWEERRKMKEKAEEEYRRAKEEGKVEDMYKYGKRVNYLDSKIVENSKRLLKLMGIPYIEAPSEGEAQCSYMVKKGDAYGVVSQDYDALLYGATRVIRNITTNKPLELIELEEVLKRLGITLDDLIDMAILIGTDYNRGGVKGIGPKKALEIVKNKKIGQYIKYIPNYQEIKEIFKNPRVTDNYEIKLERPDIEGLKKFLIEEMDFSEKRVLPHIKKLEKIYERRKQSTLEAWF</sequence>
<dbReference type="InterPro" id="IPR008918">
    <property type="entry name" value="HhH2"/>
</dbReference>
<feature type="binding site" evidence="12">
    <location>
        <position position="27"/>
    </location>
    <ligand>
        <name>Mg(2+)</name>
        <dbReference type="ChEBI" id="CHEBI:18420"/>
        <label>1</label>
    </ligand>
</feature>
<comment type="function">
    <text evidence="12">Structure-specific nuclease with 5'-flap endonuclease and 5'-3' exonuclease activities involved in DNA replication and repair. During DNA replication, cleaves the 5'-overhanging flap structure that is generated by displacement synthesis when DNA polymerase encounters the 5'-end of a downstream Okazaki fragment. Binds the unpaired 3'-DNA end and kinks the DNA to facilitate 5' cleavage specificity. Cleaves one nucleotide into the double-stranded DNA from the junction in flap DNA, leaving a nick for ligation. Also involved in the base excision repair (BER) pathway. Acts as a genome stabilization factor that prevents flaps from equilibrating into structurs that lead to duplications and deletions. Also possesses 5'-3' exonuclease activity on nicked or gapped double-stranded DNA.</text>
</comment>
<comment type="cofactor">
    <cofactor evidence="12">
        <name>Mg(2+)</name>
        <dbReference type="ChEBI" id="CHEBI:18420"/>
    </cofactor>
    <text evidence="12">Binds 2 magnesium ions per subunit. They probably participate in the reaction catalyzed by the enzyme. May bind an additional third magnesium ion after substrate binding.</text>
</comment>
<dbReference type="InterPro" id="IPR006084">
    <property type="entry name" value="XPG/Rad2"/>
</dbReference>
<protein>
    <recommendedName>
        <fullName evidence="12">Flap endonuclease 1</fullName>
        <shortName evidence="12">FEN-1</shortName>
        <ecNumber evidence="12">3.1.-.-</ecNumber>
    </recommendedName>
    <alternativeName>
        <fullName evidence="12">Flap structure-specific endonuclease 1</fullName>
    </alternativeName>
</protein>
<evidence type="ECO:0000256" key="2">
    <source>
        <dbReference type="ARBA" id="ARBA00022722"/>
    </source>
</evidence>
<evidence type="ECO:0000256" key="12">
    <source>
        <dbReference type="HAMAP-Rule" id="MF_00614"/>
    </source>
</evidence>
<dbReference type="InterPro" id="IPR006085">
    <property type="entry name" value="XPG_DNA_repair_N"/>
</dbReference>
<dbReference type="InterPro" id="IPR036279">
    <property type="entry name" value="5-3_exonuclease_C_sf"/>
</dbReference>
<dbReference type="GO" id="GO:0017108">
    <property type="term" value="F:5'-flap endonuclease activity"/>
    <property type="evidence" value="ECO:0007669"/>
    <property type="project" value="UniProtKB-UniRule"/>
</dbReference>
<keyword evidence="4 12" id="KW-0255">Endonuclease</keyword>
<keyword evidence="8 12" id="KW-0460">Magnesium</keyword>
<proteinExistence type="inferred from homology"/>
<keyword evidence="6 12" id="KW-0378">Hydrolase</keyword>
<keyword evidence="2 12" id="KW-0540">Nuclease</keyword>
<dbReference type="HAMAP" id="MF_00614">
    <property type="entry name" value="Fen"/>
    <property type="match status" value="1"/>
</dbReference>
<dbReference type="EC" id="3.1.-.-" evidence="12"/>
<evidence type="ECO:0000313" key="17">
    <source>
        <dbReference type="Proteomes" id="UP000618343"/>
    </source>
</evidence>
<feature type="binding site" evidence="12">
    <location>
        <position position="154"/>
    </location>
    <ligand>
        <name>Mg(2+)</name>
        <dbReference type="ChEBI" id="CHEBI:18420"/>
        <label>1</label>
    </ligand>
</feature>
<evidence type="ECO:0000256" key="10">
    <source>
        <dbReference type="ARBA" id="ARBA00024702"/>
    </source>
</evidence>
<feature type="binding site" evidence="12">
    <location>
        <position position="223"/>
    </location>
    <ligand>
        <name>Mg(2+)</name>
        <dbReference type="ChEBI" id="CHEBI:18420"/>
        <label>2</label>
    </ligand>
</feature>
<gene>
    <name evidence="12" type="primary">fen</name>
    <name evidence="15" type="ORF">EYH15_01005</name>
    <name evidence="16" type="ORF">EYH21_00030</name>
</gene>
<organism evidence="16 17">
    <name type="scientific">Methanothermococcus okinawensis</name>
    <dbReference type="NCBI Taxonomy" id="155863"/>
    <lineage>
        <taxon>Archaea</taxon>
        <taxon>Methanobacteriati</taxon>
        <taxon>Methanobacteriota</taxon>
        <taxon>Methanomada group</taxon>
        <taxon>Methanococci</taxon>
        <taxon>Methanococcales</taxon>
        <taxon>Methanococcaceae</taxon>
        <taxon>Methanothermococcus</taxon>
    </lineage>
</organism>
<name>A0A832ZIX7_9EURY</name>
<dbReference type="FunFam" id="3.40.50.1010:FF:000016">
    <property type="entry name" value="Flap endonuclease 1"/>
    <property type="match status" value="1"/>
</dbReference>
<dbReference type="GO" id="GO:0000287">
    <property type="term" value="F:magnesium ion binding"/>
    <property type="evidence" value="ECO:0007669"/>
    <property type="project" value="UniProtKB-UniRule"/>
</dbReference>
<evidence type="ECO:0000256" key="8">
    <source>
        <dbReference type="ARBA" id="ARBA00022842"/>
    </source>
</evidence>
<feature type="region of interest" description="Interaction with PCNA" evidence="12">
    <location>
        <begin position="314"/>
        <end position="322"/>
    </location>
</feature>
<feature type="domain" description="XPG-I" evidence="13">
    <location>
        <begin position="140"/>
        <end position="208"/>
    </location>
</feature>
<dbReference type="PRINTS" id="PR00853">
    <property type="entry name" value="XPGRADSUPER"/>
</dbReference>
<evidence type="ECO:0000256" key="11">
    <source>
        <dbReference type="ARBA" id="ARBA00065981"/>
    </source>
</evidence>
<dbReference type="Proteomes" id="UP000643554">
    <property type="component" value="Unassembled WGS sequence"/>
</dbReference>
<keyword evidence="3 12" id="KW-0479">Metal-binding</keyword>
<dbReference type="Gene3D" id="1.10.150.20">
    <property type="entry name" value="5' to 3' exonuclease, C-terminal subdomain"/>
    <property type="match status" value="1"/>
</dbReference>
<dbReference type="NCBIfam" id="TIGR03674">
    <property type="entry name" value="fen_arch"/>
    <property type="match status" value="1"/>
</dbReference>
<evidence type="ECO:0000256" key="9">
    <source>
        <dbReference type="ARBA" id="ARBA00023204"/>
    </source>
</evidence>
<keyword evidence="9 12" id="KW-0234">DNA repair</keyword>
<evidence type="ECO:0000313" key="16">
    <source>
        <dbReference type="EMBL" id="HIP90678.1"/>
    </source>
</evidence>
<evidence type="ECO:0000256" key="5">
    <source>
        <dbReference type="ARBA" id="ARBA00022763"/>
    </source>
</evidence>
<comment type="caution">
    <text evidence="16">The sequence shown here is derived from an EMBL/GenBank/DDBJ whole genome shotgun (WGS) entry which is preliminary data.</text>
</comment>
<dbReference type="SMART" id="SM00485">
    <property type="entry name" value="XPGN"/>
    <property type="match status" value="1"/>
</dbReference>
<dbReference type="Proteomes" id="UP000618343">
    <property type="component" value="Unassembled WGS sequence"/>
</dbReference>
<dbReference type="SMART" id="SM00279">
    <property type="entry name" value="HhH2"/>
    <property type="match status" value="1"/>
</dbReference>
<comment type="similarity">
    <text evidence="12">Belongs to the XPG/RAD2 endonuclease family. FEN1 subfamily.</text>
</comment>
<evidence type="ECO:0000259" key="13">
    <source>
        <dbReference type="SMART" id="SM00484"/>
    </source>
</evidence>
<dbReference type="Pfam" id="PF00752">
    <property type="entry name" value="XPG_N"/>
    <property type="match status" value="1"/>
</dbReference>
<comment type="caution">
    <text evidence="12">Lacks conserved residue(s) required for the propagation of feature annotation.</text>
</comment>
<feature type="binding site" evidence="12">
    <location>
        <position position="175"/>
    </location>
    <ligand>
        <name>Mg(2+)</name>
        <dbReference type="ChEBI" id="CHEBI:18420"/>
        <label>2</label>
    </ligand>
</feature>
<evidence type="ECO:0000256" key="6">
    <source>
        <dbReference type="ARBA" id="ARBA00022801"/>
    </source>
</evidence>
<feature type="binding site" evidence="12">
    <location>
        <position position="152"/>
    </location>
    <ligand>
        <name>Mg(2+)</name>
        <dbReference type="ChEBI" id="CHEBI:18420"/>
        <label>1</label>
    </ligand>
</feature>
<feature type="region of interest" description="N-domain" evidence="12">
    <location>
        <begin position="1"/>
        <end position="98"/>
    </location>
</feature>
<dbReference type="CDD" id="cd09867">
    <property type="entry name" value="PIN_FEN1"/>
    <property type="match status" value="1"/>
</dbReference>
<comment type="subunit">
    <text evidence="11 12">Interacts with PCNA. PCNA stimulates the nuclease activity without altering cleavage specificity.</text>
</comment>
<dbReference type="Pfam" id="PF00867">
    <property type="entry name" value="XPG_I"/>
    <property type="match status" value="1"/>
</dbReference>
<evidence type="ECO:0000256" key="4">
    <source>
        <dbReference type="ARBA" id="ARBA00022759"/>
    </source>
</evidence>
<keyword evidence="1 12" id="KW-0235">DNA replication</keyword>
<evidence type="ECO:0000259" key="14">
    <source>
        <dbReference type="SMART" id="SM00485"/>
    </source>
</evidence>
<dbReference type="InterPro" id="IPR006086">
    <property type="entry name" value="XPG-I_dom"/>
</dbReference>
<evidence type="ECO:0000256" key="7">
    <source>
        <dbReference type="ARBA" id="ARBA00022839"/>
    </source>
</evidence>
<feature type="domain" description="XPG N-terminal" evidence="14">
    <location>
        <begin position="1"/>
        <end position="101"/>
    </location>
</feature>
<dbReference type="GO" id="GO:0043137">
    <property type="term" value="P:DNA replication, removal of RNA primer"/>
    <property type="evidence" value="ECO:0007669"/>
    <property type="project" value="UniProtKB-UniRule"/>
</dbReference>
<dbReference type="GO" id="GO:0006281">
    <property type="term" value="P:DNA repair"/>
    <property type="evidence" value="ECO:0007669"/>
    <property type="project" value="UniProtKB-UniRule"/>
</dbReference>
<evidence type="ECO:0000256" key="1">
    <source>
        <dbReference type="ARBA" id="ARBA00022705"/>
    </source>
</evidence>
<dbReference type="GO" id="GO:0003677">
    <property type="term" value="F:DNA binding"/>
    <property type="evidence" value="ECO:0007669"/>
    <property type="project" value="UniProtKB-UniRule"/>
</dbReference>
<feature type="binding site" evidence="12">
    <location>
        <position position="173"/>
    </location>
    <ligand>
        <name>Mg(2+)</name>
        <dbReference type="ChEBI" id="CHEBI:18420"/>
        <label>2</label>
    </ligand>
</feature>
<dbReference type="EMBL" id="DQUI01000022">
    <property type="protein sequence ID" value="HIP84058.1"/>
    <property type="molecule type" value="Genomic_DNA"/>
</dbReference>
<dbReference type="SUPFAM" id="SSF47807">
    <property type="entry name" value="5' to 3' exonuclease, C-terminal subdomain"/>
    <property type="match status" value="1"/>
</dbReference>
<dbReference type="InterPro" id="IPR019973">
    <property type="entry name" value="Flap_endonuc_arc"/>
</dbReference>
<keyword evidence="7 12" id="KW-0269">Exonuclease</keyword>
<dbReference type="PANTHER" id="PTHR11081">
    <property type="entry name" value="FLAP ENDONUCLEASE FAMILY MEMBER"/>
    <property type="match status" value="1"/>
</dbReference>
<dbReference type="CDD" id="cd09903">
    <property type="entry name" value="H3TH_FEN1-Arc"/>
    <property type="match status" value="1"/>
</dbReference>
<keyword evidence="5 12" id="KW-0227">DNA damage</keyword>
<dbReference type="InterPro" id="IPR029060">
    <property type="entry name" value="PIN-like_dom_sf"/>
</dbReference>
<dbReference type="EMBL" id="DQUO01000001">
    <property type="protein sequence ID" value="HIP90678.1"/>
    <property type="molecule type" value="Genomic_DNA"/>
</dbReference>
<dbReference type="PANTHER" id="PTHR11081:SF9">
    <property type="entry name" value="FLAP ENDONUCLEASE 1"/>
    <property type="match status" value="1"/>
</dbReference>
<dbReference type="GO" id="GO:0008409">
    <property type="term" value="F:5'-3' exonuclease activity"/>
    <property type="evidence" value="ECO:0007669"/>
    <property type="project" value="UniProtKB-UniRule"/>
</dbReference>
<dbReference type="Gene3D" id="3.40.50.1010">
    <property type="entry name" value="5'-nuclease"/>
    <property type="match status" value="1"/>
</dbReference>
<reference evidence="16" key="1">
    <citation type="journal article" date="2020" name="ISME J.">
        <title>Gammaproteobacteria mediating utilization of methyl-, sulfur- and petroleum organic compounds in deep ocean hydrothermal plumes.</title>
        <authorList>
            <person name="Zhou Z."/>
            <person name="Liu Y."/>
            <person name="Pan J."/>
            <person name="Cron B.R."/>
            <person name="Toner B.M."/>
            <person name="Anantharaman K."/>
            <person name="Breier J.A."/>
            <person name="Dick G.J."/>
            <person name="Li M."/>
        </authorList>
    </citation>
    <scope>NUCLEOTIDE SEQUENCE</scope>
    <source>
        <strain evidence="15">SZUA-1453</strain>
        <strain evidence="16">SZUA-1471</strain>
    </source>
</reference>
<dbReference type="AlphaFoldDB" id="A0A832ZIX7"/>
<dbReference type="InterPro" id="IPR023426">
    <property type="entry name" value="Flap_endonuc"/>
</dbReference>
<feature type="binding site" evidence="12">
    <location>
        <position position="80"/>
    </location>
    <ligand>
        <name>Mg(2+)</name>
        <dbReference type="ChEBI" id="CHEBI:18420"/>
        <label>1</label>
    </ligand>
</feature>
<accession>A0A832ZIX7</accession>
<comment type="function">
    <text evidence="10">Structure-specific nuclease with 5'-flap endonuclease and 5'-3' exonuclease activities involved in DNA replication and repair. During DNA replication, cleaves the 5'-overhanging flap structure that is generated by displacement synthesis when DNA polymerase encounters the 5'-end of a downstream Okazaki fragment. Binds the unpaired 3'-DNA end and kinks the DNA to facilitate 5' cleavage specificity. Cleaves one nucleotide into the double-stranded DNA from the junction in flap DNA, leaving a nick for ligation. Also involved in the base excision repair (BER) pathway. Acts as a genome stabilization factor that prevents flaps from equilibrating into structures that lead to duplications and deletions. Also possesses 5'-3' exonuclease activity on nicked or gapped double-stranded DNA.</text>
</comment>
<evidence type="ECO:0000313" key="15">
    <source>
        <dbReference type="EMBL" id="HIP84058.1"/>
    </source>
</evidence>
<evidence type="ECO:0000256" key="3">
    <source>
        <dbReference type="ARBA" id="ARBA00022723"/>
    </source>
</evidence>